<evidence type="ECO:0000259" key="1">
    <source>
        <dbReference type="Pfam" id="PF01968"/>
    </source>
</evidence>
<reference evidence="4" key="1">
    <citation type="submission" date="2016-11" db="EMBL/GenBank/DDBJ databases">
        <authorList>
            <person name="Varghese N."/>
            <person name="Submissions S."/>
        </authorList>
    </citation>
    <scope>NUCLEOTIDE SEQUENCE [LARGE SCALE GENOMIC DNA]</scope>
    <source>
        <strain evidence="4">DSM 17456</strain>
    </source>
</reference>
<dbReference type="InterPro" id="IPR043129">
    <property type="entry name" value="ATPase_NBD"/>
</dbReference>
<evidence type="ECO:0000313" key="4">
    <source>
        <dbReference type="Proteomes" id="UP000184694"/>
    </source>
</evidence>
<dbReference type="Gene3D" id="3.30.420.40">
    <property type="match status" value="1"/>
</dbReference>
<evidence type="ECO:0000313" key="3">
    <source>
        <dbReference type="EMBL" id="SIN91367.1"/>
    </source>
</evidence>
<dbReference type="InterPro" id="IPR002821">
    <property type="entry name" value="Hydantoinase_A"/>
</dbReference>
<dbReference type="OrthoDB" id="9759608at2"/>
<keyword evidence="4" id="KW-1185">Reference proteome</keyword>
<dbReference type="GO" id="GO:0017168">
    <property type="term" value="F:5-oxoprolinase (ATP-hydrolyzing) activity"/>
    <property type="evidence" value="ECO:0007669"/>
    <property type="project" value="TreeGrafter"/>
</dbReference>
<accession>A0A1N6F7Y7</accession>
<organism evidence="3 4">
    <name type="scientific">Halodesulfovibrio marinisediminis DSM 17456</name>
    <dbReference type="NCBI Taxonomy" id="1121457"/>
    <lineage>
        <taxon>Bacteria</taxon>
        <taxon>Pseudomonadati</taxon>
        <taxon>Thermodesulfobacteriota</taxon>
        <taxon>Desulfovibrionia</taxon>
        <taxon>Desulfovibrionales</taxon>
        <taxon>Desulfovibrionaceae</taxon>
        <taxon>Halodesulfovibrio</taxon>
    </lineage>
</organism>
<dbReference type="STRING" id="1121457.SAMN02745161_1156"/>
<dbReference type="AlphaFoldDB" id="A0A1N6F7Y7"/>
<dbReference type="GO" id="GO:0006749">
    <property type="term" value="P:glutathione metabolic process"/>
    <property type="evidence" value="ECO:0007669"/>
    <property type="project" value="TreeGrafter"/>
</dbReference>
<evidence type="ECO:0000259" key="2">
    <source>
        <dbReference type="Pfam" id="PF05378"/>
    </source>
</evidence>
<dbReference type="PANTHER" id="PTHR11365:SF2">
    <property type="entry name" value="5-OXOPROLINASE"/>
    <property type="match status" value="1"/>
</dbReference>
<dbReference type="InterPro" id="IPR008040">
    <property type="entry name" value="Hydant_A_N"/>
</dbReference>
<dbReference type="PANTHER" id="PTHR11365">
    <property type="entry name" value="5-OXOPROLINASE RELATED"/>
    <property type="match status" value="1"/>
</dbReference>
<dbReference type="Pfam" id="PF01968">
    <property type="entry name" value="Hydantoinase_A"/>
    <property type="match status" value="1"/>
</dbReference>
<feature type="domain" description="Hydantoinase/oxoprolinase N-terminal" evidence="2">
    <location>
        <begin position="9"/>
        <end position="163"/>
    </location>
</feature>
<dbReference type="SUPFAM" id="SSF53067">
    <property type="entry name" value="Actin-like ATPase domain"/>
    <property type="match status" value="1"/>
</dbReference>
<proteinExistence type="predicted"/>
<sequence>MGSNKRYCIGIDTGGTYTDAVIVELESGAVITTAKSPTTHYDIQRGIQSVVEKVLAASKINPTDIVRTSVSTTLATNALVENKGADVALFVIGFNQRLEVPAVAARFVPGGHTIKGEEVEPLGIQFIVDGVNELKNDVEAWAVCSSMAFMNPVHELVAAKAVKLVSDAPVFCSHEASSRAGMKERASTACLNAQLLPVMRKFLSGISNALTACGITGEVLVVRGDATAMQMQEALTHAASTIASGPAATALFGAKTTNTTDALILDVGGTTTDITLIKDGKPVVDTGGMSIGKWETHVEAVEMFTVGIGGDSLVQLTQGKPMQVGPDRVTPVCMAKDIPAPEEWIGQGKLSRCIAMVPNLAHDLVTGSTILTCLAEHGAMTPQAILMQLGIAEITFEQELTKLLHKQYVIEVGFTPTDALHVLKKLDIGDYAAAFSAAQTLAAIEGCTAEEFALRVLTQAERVIEETVLRHLSKREIGGNLASYLTNREENPLLQITVSLNVPMIGIGAAAPYLLTNVAKRLNTAITFPDHFAVGNALGSVFMAERNC</sequence>
<dbReference type="Proteomes" id="UP000184694">
    <property type="component" value="Unassembled WGS sequence"/>
</dbReference>
<protein>
    <submittedName>
        <fullName evidence="3">N-methylhydantoinase A/oxoprolinase/acetone carboxylase, beta subunit</fullName>
    </submittedName>
</protein>
<dbReference type="EMBL" id="FSRG01000004">
    <property type="protein sequence ID" value="SIN91367.1"/>
    <property type="molecule type" value="Genomic_DNA"/>
</dbReference>
<feature type="domain" description="Hydantoinase A/oxoprolinase" evidence="1">
    <location>
        <begin position="185"/>
        <end position="470"/>
    </location>
</feature>
<name>A0A1N6F7Y7_9BACT</name>
<dbReference type="InterPro" id="IPR045079">
    <property type="entry name" value="Oxoprolinase-like"/>
</dbReference>
<dbReference type="RefSeq" id="WP_074216006.1">
    <property type="nucleotide sequence ID" value="NZ_FSRG01000004.1"/>
</dbReference>
<dbReference type="Pfam" id="PF05378">
    <property type="entry name" value="Hydant_A_N"/>
    <property type="match status" value="1"/>
</dbReference>
<dbReference type="GO" id="GO:0005829">
    <property type="term" value="C:cytosol"/>
    <property type="evidence" value="ECO:0007669"/>
    <property type="project" value="TreeGrafter"/>
</dbReference>
<gene>
    <name evidence="3" type="ORF">SAMN02745161_1156</name>
</gene>